<dbReference type="Pfam" id="PF00646">
    <property type="entry name" value="F-box"/>
    <property type="match status" value="1"/>
</dbReference>
<dbReference type="PROSITE" id="PS51450">
    <property type="entry name" value="LRR"/>
    <property type="match status" value="1"/>
</dbReference>
<feature type="domain" description="F-box" evidence="4">
    <location>
        <begin position="46"/>
        <end position="85"/>
    </location>
</feature>
<dbReference type="Pfam" id="PF13516">
    <property type="entry name" value="LRR_6"/>
    <property type="match status" value="6"/>
</dbReference>
<evidence type="ECO:0000256" key="3">
    <source>
        <dbReference type="ARBA" id="ARBA00023212"/>
    </source>
</evidence>
<keyword evidence="2" id="KW-0963">Cytoplasm</keyword>
<evidence type="ECO:0000256" key="2">
    <source>
        <dbReference type="ARBA" id="ARBA00022490"/>
    </source>
</evidence>
<dbReference type="SUPFAM" id="SSF52047">
    <property type="entry name" value="RNI-like"/>
    <property type="match status" value="2"/>
</dbReference>
<evidence type="ECO:0000256" key="1">
    <source>
        <dbReference type="ARBA" id="ARBA00004245"/>
    </source>
</evidence>
<dbReference type="EMBL" id="CAJNOJ010000246">
    <property type="protein sequence ID" value="CAF1332989.1"/>
    <property type="molecule type" value="Genomic_DNA"/>
</dbReference>
<dbReference type="PANTHER" id="PTHR24107">
    <property type="entry name" value="YNEIN REGULATORY COMPLEX SUBUNIT 5"/>
    <property type="match status" value="1"/>
</dbReference>
<name>A0A815G1J1_ADIRI</name>
<organism evidence="5 6">
    <name type="scientific">Adineta ricciae</name>
    <name type="common">Rotifer</name>
    <dbReference type="NCBI Taxonomy" id="249248"/>
    <lineage>
        <taxon>Eukaryota</taxon>
        <taxon>Metazoa</taxon>
        <taxon>Spiralia</taxon>
        <taxon>Gnathifera</taxon>
        <taxon>Rotifera</taxon>
        <taxon>Eurotatoria</taxon>
        <taxon>Bdelloidea</taxon>
        <taxon>Adinetida</taxon>
        <taxon>Adinetidae</taxon>
        <taxon>Adineta</taxon>
    </lineage>
</organism>
<proteinExistence type="predicted"/>
<keyword evidence="3" id="KW-0206">Cytoskeleton</keyword>
<dbReference type="Proteomes" id="UP000663852">
    <property type="component" value="Unassembled WGS sequence"/>
</dbReference>
<sequence>MQIYDFFLKSIEEEHFTPNHTMEDTCALNDAKHICNRPTFQVFPSLFDLSPKLLHHIFDYCDTQTILRSIRCVCRKFYNSVNIYNRFELKYPIASNWNLENLAHAIQLDRFTSLFIFGDPYKEYFFSDKWKMPDRFNQFMRLRSLTFYHVDCETVESIVKRIPTDHLTSLSIYTESEETYDLQQLRMLQCNLRKFAMNGADIQSYKEHISGPITDQLVYLEVGLCRFAEYVSFIHEMPHLRTLIIKDCLLDENYQDKINELSQSHTSLLKSLTMKKCSAFLEELESLFSLTPILNHLELIFNGCVFDSPLDGHHLAQILKTRLPLLNDFRFFFSYCYLHLKIPEHLLINTKPIITPFQTPFWLEEKHWYVTCEHIYSYDSIVLYTTPILPVNEDYIDYIRHVLYKLGNRFSKMPSRQRRSVFQNNPYPRASPLDKAIRSSDCRQYKESGPERCKISIKDNICQLSYKFFDHRTKDETPSLLDFVCNGNCDNRLHDIAVALAYGDTFSVLDLSNKGIKDTEVQYLANALRHNKTLKILNLSKNQIGDLGFQYLLESLEQHTTFTSLNINGNQIGHFALKYLLTTLRHVKTFVELNLGSNQIGDKGTEILVDILQNPETSLTTLIISNNQITIYGVQILSDVLRYNKTLIKLDLSHNQINARGAQHLATALEFNNTLTHLNLSNSLIEIEGIKYFSNLLQENKTLTKLLLANNEIGDVGIQYSSDVLRNNTALTTIDFSDNSIGYQGVLYFIDAVKMNKALKTIHFGGNAVSDEISNEFKSIQKKQNIQIILRSSSSFYF</sequence>
<comment type="caution">
    <text evidence="5">The sequence shown here is derived from an EMBL/GenBank/DDBJ whole genome shotgun (WGS) entry which is preliminary data.</text>
</comment>
<accession>A0A815G1J1</accession>
<dbReference type="InterPro" id="IPR036047">
    <property type="entry name" value="F-box-like_dom_sf"/>
</dbReference>
<dbReference type="InterPro" id="IPR032675">
    <property type="entry name" value="LRR_dom_sf"/>
</dbReference>
<gene>
    <name evidence="5" type="ORF">EDS130_LOCUS32296</name>
</gene>
<dbReference type="InterPro" id="IPR052410">
    <property type="entry name" value="DRC5"/>
</dbReference>
<evidence type="ECO:0000313" key="6">
    <source>
        <dbReference type="Proteomes" id="UP000663852"/>
    </source>
</evidence>
<evidence type="ECO:0000259" key="4">
    <source>
        <dbReference type="Pfam" id="PF00646"/>
    </source>
</evidence>
<dbReference type="CDD" id="cd09917">
    <property type="entry name" value="F-box_SF"/>
    <property type="match status" value="1"/>
</dbReference>
<dbReference type="SUPFAM" id="SSF81383">
    <property type="entry name" value="F-box domain"/>
    <property type="match status" value="1"/>
</dbReference>
<evidence type="ECO:0000313" key="5">
    <source>
        <dbReference type="EMBL" id="CAF1332989.1"/>
    </source>
</evidence>
<protein>
    <recommendedName>
        <fullName evidence="4">F-box domain-containing protein</fullName>
    </recommendedName>
</protein>
<comment type="subcellular location">
    <subcellularLocation>
        <location evidence="1">Cytoplasm</location>
        <location evidence="1">Cytoskeleton</location>
    </subcellularLocation>
</comment>
<dbReference type="OrthoDB" id="120976at2759"/>
<dbReference type="InterPro" id="IPR001611">
    <property type="entry name" value="Leu-rich_rpt"/>
</dbReference>
<dbReference type="PANTHER" id="PTHR24107:SF2">
    <property type="entry name" value="NLR FAMILY CARD DOMAIN CONTAINING 3"/>
    <property type="match status" value="1"/>
</dbReference>
<dbReference type="Gene3D" id="3.80.10.10">
    <property type="entry name" value="Ribonuclease Inhibitor"/>
    <property type="match status" value="2"/>
</dbReference>
<reference evidence="5" key="1">
    <citation type="submission" date="2021-02" db="EMBL/GenBank/DDBJ databases">
        <authorList>
            <person name="Nowell W R."/>
        </authorList>
    </citation>
    <scope>NUCLEOTIDE SEQUENCE</scope>
</reference>
<dbReference type="SMART" id="SM00368">
    <property type="entry name" value="LRR_RI"/>
    <property type="match status" value="9"/>
</dbReference>
<dbReference type="AlphaFoldDB" id="A0A815G1J1"/>
<dbReference type="GO" id="GO:0005856">
    <property type="term" value="C:cytoskeleton"/>
    <property type="evidence" value="ECO:0007669"/>
    <property type="project" value="UniProtKB-SubCell"/>
</dbReference>
<dbReference type="InterPro" id="IPR001810">
    <property type="entry name" value="F-box_dom"/>
</dbReference>